<evidence type="ECO:0000259" key="6">
    <source>
        <dbReference type="PROSITE" id="PS51827"/>
    </source>
</evidence>
<dbReference type="SMART" id="SM00393">
    <property type="entry name" value="R3H"/>
    <property type="match status" value="1"/>
</dbReference>
<reference evidence="7" key="1">
    <citation type="journal article" date="2016" name="PLoS Negl. Trop. Dis.">
        <title>A Deep Insight into the Sialome of Rhodnius neglectus, a Vector of Chagas Disease.</title>
        <authorList>
            <person name="Santiago P.B."/>
            <person name="Assumpcao T.C."/>
            <person name="Araujo C.N."/>
            <person name="Bastos I.M."/>
            <person name="Neves D."/>
            <person name="Silva I.G."/>
            <person name="Charneau S."/>
            <person name="Queiroz R.M."/>
            <person name="Raiol T."/>
            <person name="Oliveira J.V."/>
            <person name="Sousa M.V."/>
            <person name="Calvo E."/>
            <person name="Ribeiro J.M."/>
            <person name="Santana J.M."/>
        </authorList>
    </citation>
    <scope>NUCLEOTIDE SEQUENCE</scope>
    <source>
        <tissue evidence="7">Salivary glands</tissue>
    </source>
</reference>
<dbReference type="Pfam" id="PF01424">
    <property type="entry name" value="R3H"/>
    <property type="match status" value="1"/>
</dbReference>
<dbReference type="InterPro" id="IPR001374">
    <property type="entry name" value="R3H_dom"/>
</dbReference>
<dbReference type="SMART" id="SM00443">
    <property type="entry name" value="G_patch"/>
    <property type="match status" value="1"/>
</dbReference>
<dbReference type="Gene3D" id="3.30.160.20">
    <property type="match status" value="1"/>
</dbReference>
<dbReference type="Pfam" id="PF11952">
    <property type="entry name" value="XTBD"/>
    <property type="match status" value="1"/>
</dbReference>
<dbReference type="PROSITE" id="PS50174">
    <property type="entry name" value="G_PATCH"/>
    <property type="match status" value="1"/>
</dbReference>
<evidence type="ECO:0000259" key="4">
    <source>
        <dbReference type="PROSITE" id="PS50174"/>
    </source>
</evidence>
<evidence type="ECO:0000313" key="7">
    <source>
        <dbReference type="EMBL" id="JAI56560.1"/>
    </source>
</evidence>
<evidence type="ECO:0000259" key="5">
    <source>
        <dbReference type="PROSITE" id="PS51061"/>
    </source>
</evidence>
<dbReference type="PANTHER" id="PTHR48430:SF1">
    <property type="entry name" value="PARTNER OF XRN-2 PROTEIN 1"/>
    <property type="match status" value="1"/>
</dbReference>
<dbReference type="PROSITE" id="PS50137">
    <property type="entry name" value="DS_RBD"/>
    <property type="match status" value="1"/>
</dbReference>
<dbReference type="InterPro" id="IPR036867">
    <property type="entry name" value="R3H_dom_sf"/>
</dbReference>
<accession>A0A0N7Z9N7</accession>
<dbReference type="CDD" id="cd02640">
    <property type="entry name" value="R3H_NRF"/>
    <property type="match status" value="1"/>
</dbReference>
<dbReference type="EMBL" id="GDKW01000035">
    <property type="protein sequence ID" value="JAI56560.1"/>
    <property type="molecule type" value="mRNA"/>
</dbReference>
<evidence type="ECO:0000256" key="2">
    <source>
        <dbReference type="SAM" id="MobiDB-lite"/>
    </source>
</evidence>
<feature type="domain" description="DRBM" evidence="3">
    <location>
        <begin position="219"/>
        <end position="282"/>
    </location>
</feature>
<dbReference type="GO" id="GO:0010468">
    <property type="term" value="P:regulation of gene expression"/>
    <property type="evidence" value="ECO:0007669"/>
    <property type="project" value="UniProtKB-ARBA"/>
</dbReference>
<dbReference type="InterPro" id="IPR000467">
    <property type="entry name" value="G_patch_dom"/>
</dbReference>
<dbReference type="AlphaFoldDB" id="A0A0N7Z9N7"/>
<dbReference type="InterPro" id="IPR034071">
    <property type="entry name" value="R3H_NRF"/>
</dbReference>
<proteinExistence type="evidence at transcript level"/>
<evidence type="ECO:0000256" key="1">
    <source>
        <dbReference type="PROSITE-ProRule" id="PRU00266"/>
    </source>
</evidence>
<dbReference type="SUPFAM" id="SSF54768">
    <property type="entry name" value="dsRNA-binding domain-like"/>
    <property type="match status" value="1"/>
</dbReference>
<dbReference type="PROSITE" id="PS51061">
    <property type="entry name" value="R3H"/>
    <property type="match status" value="1"/>
</dbReference>
<feature type="domain" description="G-patch" evidence="4">
    <location>
        <begin position="322"/>
        <end position="368"/>
    </location>
</feature>
<feature type="domain" description="XRN2-binding (XTBD)" evidence="6">
    <location>
        <begin position="9"/>
        <end position="95"/>
    </location>
</feature>
<dbReference type="PROSITE" id="PS51827">
    <property type="entry name" value="XTBD"/>
    <property type="match status" value="1"/>
</dbReference>
<dbReference type="GO" id="GO:0003723">
    <property type="term" value="F:RNA binding"/>
    <property type="evidence" value="ECO:0007669"/>
    <property type="project" value="UniProtKB-UniRule"/>
</dbReference>
<name>A0A0N7Z9N7_9HEMI</name>
<dbReference type="InterPro" id="IPR014720">
    <property type="entry name" value="dsRBD_dom"/>
</dbReference>
<organism evidence="7">
    <name type="scientific">Rhodnius neglectus</name>
    <dbReference type="NCBI Taxonomy" id="72488"/>
    <lineage>
        <taxon>Eukaryota</taxon>
        <taxon>Metazoa</taxon>
        <taxon>Ecdysozoa</taxon>
        <taxon>Arthropoda</taxon>
        <taxon>Hexapoda</taxon>
        <taxon>Insecta</taxon>
        <taxon>Pterygota</taxon>
        <taxon>Neoptera</taxon>
        <taxon>Paraneoptera</taxon>
        <taxon>Hemiptera</taxon>
        <taxon>Heteroptera</taxon>
        <taxon>Panheteroptera</taxon>
        <taxon>Cimicomorpha</taxon>
        <taxon>Reduviidae</taxon>
        <taxon>Triatominae</taxon>
        <taxon>Rhodnius</taxon>
    </lineage>
</organism>
<protein>
    <submittedName>
        <fullName evidence="7">Putative rna binding protein</fullName>
    </submittedName>
</protein>
<dbReference type="PANTHER" id="PTHR48430">
    <property type="entry name" value="PARTNER OF XRN-2 PROTEIN 1"/>
    <property type="match status" value="1"/>
</dbReference>
<dbReference type="InterPro" id="IPR021859">
    <property type="entry name" value="XTBD"/>
</dbReference>
<dbReference type="SUPFAM" id="SSF82708">
    <property type="entry name" value="R3H domain"/>
    <property type="match status" value="1"/>
</dbReference>
<dbReference type="Pfam" id="PF01585">
    <property type="entry name" value="G-patch"/>
    <property type="match status" value="1"/>
</dbReference>
<feature type="region of interest" description="Disordered" evidence="2">
    <location>
        <begin position="126"/>
        <end position="145"/>
    </location>
</feature>
<feature type="domain" description="R3H" evidence="5">
    <location>
        <begin position="369"/>
        <end position="433"/>
    </location>
</feature>
<sequence>MSVDTSWDIEKYKNPHEMDHEWELKKKFLLAHKDKFAEDRLICLAQLFCNVYFLGCKYAEPVMELLDSLSEGITERNQKWEKQTFVLASSAVEEKVRGRMNPEAQAPVQNNPVTFVQGTNLTSAGNFYRDSDNSQSMEEDGMKKSEVWVRGQKRPEFGNMEAEFGPQPSKMARMDVTQESKMNYGFEKRRIQFDIRRVIESGPFGKVVVFQSALTKEENPVCIIQRTASAAQMTSSFDFRIENNGVVCKLSLDGLYLATGQGCNQKMAKDSACKVAIERLKETSFTILVKASYIGTESVVPGVDGVSERNKECASVDVPIADSNIGSKMMKLMGWSGGGLGKNEQGMEEPIKPYGCNIRRGGLGITNFGDFKRKVIRIIEDFAHRDTQEDLVFSPEFSKEERKLIHELVRKYNLKSRSFGKEDLDRRLVVFKKIRPLEIVEELMLCGGETEKYKLIAPLSINGT</sequence>
<keyword evidence="1" id="KW-0694">RNA-binding</keyword>
<evidence type="ECO:0000259" key="3">
    <source>
        <dbReference type="PROSITE" id="PS50137"/>
    </source>
</evidence>
<dbReference type="Gene3D" id="3.30.1370.50">
    <property type="entry name" value="R3H-like domain"/>
    <property type="match status" value="1"/>
</dbReference>